<dbReference type="InterPro" id="IPR003593">
    <property type="entry name" value="AAA+_ATPase"/>
</dbReference>
<comment type="caution">
    <text evidence="10">The sequence shown here is derived from an EMBL/GenBank/DDBJ whole genome shotgun (WGS) entry which is preliminary data.</text>
</comment>
<keyword evidence="5 7" id="KW-1133">Transmembrane helix</keyword>
<evidence type="ECO:0000256" key="5">
    <source>
        <dbReference type="ARBA" id="ARBA00022989"/>
    </source>
</evidence>
<dbReference type="PROSITE" id="PS50929">
    <property type="entry name" value="ABC_TM1F"/>
    <property type="match status" value="1"/>
</dbReference>
<feature type="transmembrane region" description="Helical" evidence="7">
    <location>
        <begin position="411"/>
        <end position="432"/>
    </location>
</feature>
<dbReference type="InterPro" id="IPR050491">
    <property type="entry name" value="AmpC-like"/>
</dbReference>
<dbReference type="NCBIfam" id="TIGR01194">
    <property type="entry name" value="cyc_pep_trnsptr"/>
    <property type="match status" value="1"/>
</dbReference>
<dbReference type="SUPFAM" id="SSF52540">
    <property type="entry name" value="P-loop containing nucleoside triphosphate hydrolases"/>
    <property type="match status" value="1"/>
</dbReference>
<feature type="domain" description="ABC transmembrane type-1" evidence="9">
    <location>
        <begin position="491"/>
        <end position="761"/>
    </location>
</feature>
<dbReference type="EMBL" id="JBHUKY010000025">
    <property type="protein sequence ID" value="MFD2411313.1"/>
    <property type="molecule type" value="Genomic_DNA"/>
</dbReference>
<dbReference type="Proteomes" id="UP001597448">
    <property type="component" value="Unassembled WGS sequence"/>
</dbReference>
<gene>
    <name evidence="10" type="ORF">ACFSX3_15585</name>
</gene>
<evidence type="ECO:0000313" key="10">
    <source>
        <dbReference type="EMBL" id="MFD2411313.1"/>
    </source>
</evidence>
<evidence type="ECO:0000256" key="6">
    <source>
        <dbReference type="ARBA" id="ARBA00023136"/>
    </source>
</evidence>
<dbReference type="InterPro" id="IPR017871">
    <property type="entry name" value="ABC_transporter-like_CS"/>
</dbReference>
<dbReference type="InterPro" id="IPR012338">
    <property type="entry name" value="Beta-lactam/transpept-like"/>
</dbReference>
<dbReference type="PANTHER" id="PTHR46825">
    <property type="entry name" value="D-ALANYL-D-ALANINE-CARBOXYPEPTIDASE/ENDOPEPTIDASE AMPH"/>
    <property type="match status" value="1"/>
</dbReference>
<sequence>MFLLACFVGQSRVYAALDSVKAGEIETFVRTKMKEGKIPGMTVVIVQGKEISYMKNFGYANIKSKAPVTPQTSFEIASCSKGFTALAILQLEAQGLLKLDDPVSKYFPWFHAEYNNRSFPITLRQLLHHTSGIPWYTITDIPVSNEPNALEEVVRNIDGVRLNHQPGEQFEYATINYAILGAVIERVTGKFYEDYMRDQVFLPLGLKHTTLYPETAGSTLATGYKTGFFQAREYASPTFRGNRPAGYIIMDSEDLAKWLMYQLGTVTSPLTPLIMKTHEPDRTVPPSKFDYSSYAMGWADYQHGNGELSKAGLNPNFSAYMVLRPEDQLAVGIMANNGTTNTYITGHGILDILRDKKPVSPYEPDQKLDNAYSVIAIIIAGFVLVITGLLGWTVTGILRKNRSWQAPGRKALITGIALIAASAPFVYAVFLIPKAMQGVSWSTAIVWSPVSLPAAAAAAAATAVLSCVYLILSTVFPEANENKRPIPALIMLGLLSGVANAVVIFIVNSSVGSEIPLRYLLYYFLLALALYIFGRKIIETKLIKLTYHLIYQRRMELLRRILNTSYPNLEKMDSGRVIATLNNDTELIGLSANVLVGFVTSLLTVICCFIYLGTISFWGTIISLVVIAAIAGLYMIVSNMANRYWEEARDTQNVFMGLIDNMLKGYKELSLHQRKKLQFRGDVQDSCEQYRDKRILSRIKFTNALVTGESLLILILGVVIFFFPKIFPDIKDFTLIKFIIVFLYLIGPINGLMQVIPDMLQIRVSWRRVEAFNQEMPDRSLDEGNEWNSLTEEGGIESIAFHHLIFSYADTVGERSFTVGPVSFEAERGQIIFITGGNGSGKSTLAKLITGLYPSQEGYIAINGNVIEAGSAGEYFSAIFSDFHLFDRIYDIDYEGKQDEIDRYLKMLDLDGKVSIDNGRFSTLKLSGGQRKRLALLICYLEDRPIYLFDEWAADQDPEFRKFFYLTLLQGMRAEGKIVIAITHDDHYFDLADRLFKMDAGQLLELGNFKNKVG</sequence>
<dbReference type="Pfam" id="PF00005">
    <property type="entry name" value="ABC_tran"/>
    <property type="match status" value="1"/>
</dbReference>
<comment type="subcellular location">
    <subcellularLocation>
        <location evidence="1">Cell membrane</location>
        <topology evidence="1">Multi-pass membrane protein</topology>
    </subcellularLocation>
</comment>
<proteinExistence type="predicted"/>
<dbReference type="Gene3D" id="3.40.50.300">
    <property type="entry name" value="P-loop containing nucleotide triphosphate hydrolases"/>
    <property type="match status" value="1"/>
</dbReference>
<dbReference type="InterPro" id="IPR001466">
    <property type="entry name" value="Beta-lactam-related"/>
</dbReference>
<feature type="transmembrane region" description="Helical" evidence="7">
    <location>
        <begin position="618"/>
        <end position="637"/>
    </location>
</feature>
<evidence type="ECO:0000259" key="9">
    <source>
        <dbReference type="PROSITE" id="PS50929"/>
    </source>
</evidence>
<evidence type="ECO:0000256" key="4">
    <source>
        <dbReference type="ARBA" id="ARBA00022840"/>
    </source>
</evidence>
<keyword evidence="4" id="KW-0067">ATP-binding</keyword>
<dbReference type="InterPro" id="IPR027417">
    <property type="entry name" value="P-loop_NTPase"/>
</dbReference>
<dbReference type="RefSeq" id="WP_379313009.1">
    <property type="nucleotide sequence ID" value="NZ_JBHUKY010000025.1"/>
</dbReference>
<evidence type="ECO:0000256" key="2">
    <source>
        <dbReference type="ARBA" id="ARBA00022692"/>
    </source>
</evidence>
<organism evidence="10 11">
    <name type="scientific">Paenibacillus rhizoplanae</name>
    <dbReference type="NCBI Taxonomy" id="1917181"/>
    <lineage>
        <taxon>Bacteria</taxon>
        <taxon>Bacillati</taxon>
        <taxon>Bacillota</taxon>
        <taxon>Bacilli</taxon>
        <taxon>Bacillales</taxon>
        <taxon>Paenibacillaceae</taxon>
        <taxon>Paenibacillus</taxon>
    </lineage>
</organism>
<feature type="transmembrane region" description="Helical" evidence="7">
    <location>
        <begin position="371"/>
        <end position="399"/>
    </location>
</feature>
<dbReference type="PANTHER" id="PTHR46825:SF11">
    <property type="entry name" value="PENICILLIN-BINDING PROTEIN 4"/>
    <property type="match status" value="1"/>
</dbReference>
<dbReference type="PROSITE" id="PS50893">
    <property type="entry name" value="ABC_TRANSPORTER_2"/>
    <property type="match status" value="1"/>
</dbReference>
<accession>A0ABW5F899</accession>
<feature type="transmembrane region" description="Helical" evidence="7">
    <location>
        <begin position="488"/>
        <end position="507"/>
    </location>
</feature>
<evidence type="ECO:0000259" key="8">
    <source>
        <dbReference type="PROSITE" id="PS50893"/>
    </source>
</evidence>
<keyword evidence="2 7" id="KW-0812">Transmembrane</keyword>
<keyword evidence="11" id="KW-1185">Reference proteome</keyword>
<dbReference type="SMART" id="SM00382">
    <property type="entry name" value="AAA"/>
    <property type="match status" value="1"/>
</dbReference>
<feature type="transmembrane region" description="Helical" evidence="7">
    <location>
        <begin position="735"/>
        <end position="753"/>
    </location>
</feature>
<dbReference type="Pfam" id="PF00144">
    <property type="entry name" value="Beta-lactamase"/>
    <property type="match status" value="1"/>
</dbReference>
<evidence type="ECO:0000256" key="3">
    <source>
        <dbReference type="ARBA" id="ARBA00022741"/>
    </source>
</evidence>
<dbReference type="Pfam" id="PF00664">
    <property type="entry name" value="ABC_membrane"/>
    <property type="match status" value="1"/>
</dbReference>
<evidence type="ECO:0000256" key="7">
    <source>
        <dbReference type="SAM" id="Phobius"/>
    </source>
</evidence>
<feature type="transmembrane region" description="Helical" evidence="7">
    <location>
        <begin position="590"/>
        <end position="612"/>
    </location>
</feature>
<protein>
    <submittedName>
        <fullName evidence="10">Cyclic peptide export ABC transporter</fullName>
    </submittedName>
</protein>
<reference evidence="11" key="1">
    <citation type="journal article" date="2019" name="Int. J. Syst. Evol. Microbiol.">
        <title>The Global Catalogue of Microorganisms (GCM) 10K type strain sequencing project: providing services to taxonomists for standard genome sequencing and annotation.</title>
        <authorList>
            <consortium name="The Broad Institute Genomics Platform"/>
            <consortium name="The Broad Institute Genome Sequencing Center for Infectious Disease"/>
            <person name="Wu L."/>
            <person name="Ma J."/>
        </authorList>
    </citation>
    <scope>NUCLEOTIDE SEQUENCE [LARGE SCALE GENOMIC DNA]</scope>
    <source>
        <strain evidence="11">CCM 8725</strain>
    </source>
</reference>
<dbReference type="InterPro" id="IPR036640">
    <property type="entry name" value="ABC1_TM_sf"/>
</dbReference>
<evidence type="ECO:0000313" key="11">
    <source>
        <dbReference type="Proteomes" id="UP001597448"/>
    </source>
</evidence>
<dbReference type="Gene3D" id="1.20.1560.10">
    <property type="entry name" value="ABC transporter type 1, transmembrane domain"/>
    <property type="match status" value="1"/>
</dbReference>
<keyword evidence="6 7" id="KW-0472">Membrane</keyword>
<dbReference type="InterPro" id="IPR003439">
    <property type="entry name" value="ABC_transporter-like_ATP-bd"/>
</dbReference>
<feature type="domain" description="ABC transporter" evidence="8">
    <location>
        <begin position="799"/>
        <end position="1013"/>
    </location>
</feature>
<feature type="transmembrane region" description="Helical" evidence="7">
    <location>
        <begin position="452"/>
        <end position="476"/>
    </location>
</feature>
<evidence type="ECO:0000256" key="1">
    <source>
        <dbReference type="ARBA" id="ARBA00004651"/>
    </source>
</evidence>
<dbReference type="Gene3D" id="3.40.710.10">
    <property type="entry name" value="DD-peptidase/beta-lactamase superfamily"/>
    <property type="match status" value="1"/>
</dbReference>
<dbReference type="SUPFAM" id="SSF90123">
    <property type="entry name" value="ABC transporter transmembrane region"/>
    <property type="match status" value="1"/>
</dbReference>
<dbReference type="PROSITE" id="PS00211">
    <property type="entry name" value="ABC_TRANSPORTER_1"/>
    <property type="match status" value="1"/>
</dbReference>
<keyword evidence="3" id="KW-0547">Nucleotide-binding</keyword>
<dbReference type="InterPro" id="IPR005898">
    <property type="entry name" value="Cyc_pep_transpt_SyrD/YojI"/>
</dbReference>
<name>A0ABW5F899_9BACL</name>
<dbReference type="InterPro" id="IPR011527">
    <property type="entry name" value="ABC1_TM_dom"/>
</dbReference>
<feature type="transmembrane region" description="Helical" evidence="7">
    <location>
        <begin position="701"/>
        <end position="723"/>
    </location>
</feature>
<dbReference type="SUPFAM" id="SSF56601">
    <property type="entry name" value="beta-lactamase/transpeptidase-like"/>
    <property type="match status" value="1"/>
</dbReference>
<feature type="transmembrane region" description="Helical" evidence="7">
    <location>
        <begin position="519"/>
        <end position="538"/>
    </location>
</feature>